<dbReference type="InParanoid" id="A9UYQ6"/>
<dbReference type="InterPro" id="IPR004328">
    <property type="entry name" value="BRO1_dom"/>
</dbReference>
<dbReference type="GeneID" id="5891007"/>
<feature type="compositionally biased region" description="Low complexity" evidence="2">
    <location>
        <begin position="826"/>
        <end position="841"/>
    </location>
</feature>
<dbReference type="eggNOG" id="KOG2220">
    <property type="taxonomic scope" value="Eukaryota"/>
</dbReference>
<dbReference type="STRING" id="81824.A9UYQ6"/>
<dbReference type="OMA" id="VSHAEEM"/>
<evidence type="ECO:0000313" key="5">
    <source>
        <dbReference type="Proteomes" id="UP000001357"/>
    </source>
</evidence>
<dbReference type="GO" id="GO:0043328">
    <property type="term" value="P:protein transport to vacuole involved in ubiquitin-dependent protein catabolic process via the multivesicular body sorting pathway"/>
    <property type="evidence" value="ECO:0000318"/>
    <property type="project" value="GO_Central"/>
</dbReference>
<feature type="compositionally biased region" description="Low complexity" evidence="2">
    <location>
        <begin position="731"/>
        <end position="757"/>
    </location>
</feature>
<feature type="coiled-coil region" evidence="1">
    <location>
        <begin position="565"/>
        <end position="592"/>
    </location>
</feature>
<organism evidence="4 5">
    <name type="scientific">Monosiga brevicollis</name>
    <name type="common">Choanoflagellate</name>
    <dbReference type="NCBI Taxonomy" id="81824"/>
    <lineage>
        <taxon>Eukaryota</taxon>
        <taxon>Choanoflagellata</taxon>
        <taxon>Craspedida</taxon>
        <taxon>Salpingoecidae</taxon>
        <taxon>Monosiga</taxon>
    </lineage>
</organism>
<dbReference type="PANTHER" id="PTHR23030">
    <property type="entry name" value="PCD6 INTERACTING PROTEIN-RELATED"/>
    <property type="match status" value="1"/>
</dbReference>
<dbReference type="PROSITE" id="PS51180">
    <property type="entry name" value="BRO1"/>
    <property type="match status" value="1"/>
</dbReference>
<dbReference type="EMBL" id="CH991550">
    <property type="protein sequence ID" value="EDQ89503.1"/>
    <property type="molecule type" value="Genomic_DNA"/>
</dbReference>
<dbReference type="SMART" id="SM01041">
    <property type="entry name" value="BRO1"/>
    <property type="match status" value="1"/>
</dbReference>
<evidence type="ECO:0000313" key="4">
    <source>
        <dbReference type="EMBL" id="EDQ89503.1"/>
    </source>
</evidence>
<dbReference type="AlphaFoldDB" id="A9UYQ6"/>
<dbReference type="Pfam" id="PF03097">
    <property type="entry name" value="BRO1"/>
    <property type="match status" value="1"/>
</dbReference>
<dbReference type="Gene3D" id="1.25.40.280">
    <property type="entry name" value="alix/aip1 like domains"/>
    <property type="match status" value="1"/>
</dbReference>
<feature type="compositionally biased region" description="Low complexity" evidence="2">
    <location>
        <begin position="795"/>
        <end position="819"/>
    </location>
</feature>
<dbReference type="Pfam" id="PF13949">
    <property type="entry name" value="ALIX_LYPXL_bnd"/>
    <property type="match status" value="1"/>
</dbReference>
<gene>
    <name evidence="4" type="ORF">MONBRDRAFT_32312</name>
</gene>
<evidence type="ECO:0000259" key="3">
    <source>
        <dbReference type="PROSITE" id="PS51180"/>
    </source>
</evidence>
<keyword evidence="1" id="KW-0175">Coiled coil</keyword>
<dbReference type="KEGG" id="mbr:MONBRDRAFT_32312"/>
<dbReference type="InterPro" id="IPR038499">
    <property type="entry name" value="BRO1_sf"/>
</dbReference>
<feature type="compositionally biased region" description="Low complexity" evidence="2">
    <location>
        <begin position="765"/>
        <end position="783"/>
    </location>
</feature>
<feature type="compositionally biased region" description="Gly residues" evidence="2">
    <location>
        <begin position="897"/>
        <end position="908"/>
    </location>
</feature>
<evidence type="ECO:0000256" key="2">
    <source>
        <dbReference type="SAM" id="MobiDB-lite"/>
    </source>
</evidence>
<dbReference type="Gene3D" id="1.20.140.50">
    <property type="entry name" value="alix/aip1 like domains"/>
    <property type="match status" value="1"/>
</dbReference>
<name>A9UYQ6_MONBE</name>
<reference evidence="4 5" key="1">
    <citation type="journal article" date="2008" name="Nature">
        <title>The genome of the choanoflagellate Monosiga brevicollis and the origin of metazoans.</title>
        <authorList>
            <consortium name="JGI Sequencing"/>
            <person name="King N."/>
            <person name="Westbrook M.J."/>
            <person name="Young S.L."/>
            <person name="Kuo A."/>
            <person name="Abedin M."/>
            <person name="Chapman J."/>
            <person name="Fairclough S."/>
            <person name="Hellsten U."/>
            <person name="Isogai Y."/>
            <person name="Letunic I."/>
            <person name="Marr M."/>
            <person name="Pincus D."/>
            <person name="Putnam N."/>
            <person name="Rokas A."/>
            <person name="Wright K.J."/>
            <person name="Zuzow R."/>
            <person name="Dirks W."/>
            <person name="Good M."/>
            <person name="Goodstein D."/>
            <person name="Lemons D."/>
            <person name="Li W."/>
            <person name="Lyons J.B."/>
            <person name="Morris A."/>
            <person name="Nichols S."/>
            <person name="Richter D.J."/>
            <person name="Salamov A."/>
            <person name="Bork P."/>
            <person name="Lim W.A."/>
            <person name="Manning G."/>
            <person name="Miller W.T."/>
            <person name="McGinnis W."/>
            <person name="Shapiro H."/>
            <person name="Tjian R."/>
            <person name="Grigoriev I.V."/>
            <person name="Rokhsar D."/>
        </authorList>
    </citation>
    <scope>NUCLEOTIDE SEQUENCE [LARGE SCALE GENOMIC DNA]</scope>
    <source>
        <strain evidence="5">MX1 / ATCC 50154</strain>
    </source>
</reference>
<dbReference type="GO" id="GO:0005768">
    <property type="term" value="C:endosome"/>
    <property type="evidence" value="ECO:0000318"/>
    <property type="project" value="GO_Central"/>
</dbReference>
<proteinExistence type="predicted"/>
<feature type="compositionally biased region" description="Low complexity" evidence="2">
    <location>
        <begin position="871"/>
        <end position="890"/>
    </location>
</feature>
<dbReference type="InterPro" id="IPR025304">
    <property type="entry name" value="ALIX_V_dom"/>
</dbReference>
<keyword evidence="5" id="KW-1185">Reference proteome</keyword>
<protein>
    <recommendedName>
        <fullName evidence="3">BRO1 domain-containing protein</fullName>
    </recommendedName>
</protein>
<dbReference type="Gene3D" id="1.20.120.560">
    <property type="entry name" value="alix/aip1 in complex with the ypdl late domain"/>
    <property type="match status" value="1"/>
</dbReference>
<feature type="domain" description="BRO1" evidence="3">
    <location>
        <begin position="3"/>
        <end position="388"/>
    </location>
</feature>
<dbReference type="Proteomes" id="UP000001357">
    <property type="component" value="Unassembled WGS sequence"/>
</dbReference>
<dbReference type="RefSeq" id="XP_001745532.1">
    <property type="nucleotide sequence ID" value="XM_001745480.1"/>
</dbReference>
<sequence>MAQPCWIELPPKRAQHVSFTEPLIKFVANEYQQDPATLKEAVQELTDLRDACVVRPAERHESGLKAINKYYGRLCALSKRFPFRTSEPWSGTPPPPIGIKFAWDDLFAANSLFSRSKTVALEDVNYEKICVLFCIAALQSQIGAISNYNSDEGLKTAAKNFQGAASIFRAAASEVHRYYTTTPSNDINSTLLNALHLVMLAQAQEVVWRKCVLENRKDQLVAKVAKQAAVYYEDAFKTLKELANLNKDWVQLCNVKYLYFEAEAHFRQGLFEDTQDKQGQALARYQAALRAIQEADRLAANMKFDVKRVMATISAKLKTAEKENSTIYLQVVPSPDTLPFVERQNLVSAERSLPDFMSKDIMGDDPFVAVVPLAVHQARKRYEDRRDEHVAQHINQLRQVTAACVDDLRAMNLPGALQVQESGDAVPETLLAHCQEVQAAGGVQWVEDKIKNLPSLSQMCQDMLDEARSSLDREKSEDERYRQQYGAKYTLEPSDRIADPTRKEVEKFATILQRSRSRDEEVVSKYASIKPGILVMCKSPDELQQILPKDSPGSQQASNGTTSTLRELLSKLDELRTARDGMEAEFETAKAEDDISGLLLERGADVVEEMAFQEQLQRYKPLEARVEQLVVETNTVMARTKEAFQAFAGERGMQTSERQDMLSDLEAKYQGWMELRAHLTEGEKFYTNLAGLLERQQTKVQDFVLARQLEAKDFVSSLSRNIAATPSENYGSSGPAFSSGSTSQPPAASAPPSQQQPYTAHGGYPQQQQQQQQPPQSQPRPAVGGYGASAPPPSYGGYPAAQPQAPYPPHGAQQGQQPYWQPAPSAQQQYGGYAPQPGMPQSYGGAPPPAYQSGSYGAPYGQPPQGGPYGGYPAPASQQPHQQQPPYGYGAPPPGPYGGQGGGYHSSA</sequence>
<feature type="region of interest" description="Disordered" evidence="2">
    <location>
        <begin position="726"/>
        <end position="908"/>
    </location>
</feature>
<evidence type="ECO:0000256" key="1">
    <source>
        <dbReference type="SAM" id="Coils"/>
    </source>
</evidence>
<dbReference type="PANTHER" id="PTHR23030:SF39">
    <property type="entry name" value="PROGRAMMED CELL DEATH 6-INTERACTING PROTEIN"/>
    <property type="match status" value="1"/>
</dbReference>
<accession>A9UYQ6</accession>
<dbReference type="FunCoup" id="A9UYQ6">
    <property type="interactions" value="1437"/>
</dbReference>